<gene>
    <name evidence="1" type="ORF">V6N11_063348</name>
</gene>
<evidence type="ECO:0000313" key="1">
    <source>
        <dbReference type="EMBL" id="KAK8482063.1"/>
    </source>
</evidence>
<organism evidence="1 2">
    <name type="scientific">Hibiscus sabdariffa</name>
    <name type="common">roselle</name>
    <dbReference type="NCBI Taxonomy" id="183260"/>
    <lineage>
        <taxon>Eukaryota</taxon>
        <taxon>Viridiplantae</taxon>
        <taxon>Streptophyta</taxon>
        <taxon>Embryophyta</taxon>
        <taxon>Tracheophyta</taxon>
        <taxon>Spermatophyta</taxon>
        <taxon>Magnoliopsida</taxon>
        <taxon>eudicotyledons</taxon>
        <taxon>Gunneridae</taxon>
        <taxon>Pentapetalae</taxon>
        <taxon>rosids</taxon>
        <taxon>malvids</taxon>
        <taxon>Malvales</taxon>
        <taxon>Malvaceae</taxon>
        <taxon>Malvoideae</taxon>
        <taxon>Hibiscus</taxon>
    </lineage>
</organism>
<comment type="caution">
    <text evidence="1">The sequence shown here is derived from an EMBL/GenBank/DDBJ whole genome shotgun (WGS) entry which is preliminary data.</text>
</comment>
<proteinExistence type="predicted"/>
<name>A0ABR1ZN43_9ROSI</name>
<dbReference type="EMBL" id="JBBPBN010000820">
    <property type="protein sequence ID" value="KAK8482063.1"/>
    <property type="molecule type" value="Genomic_DNA"/>
</dbReference>
<protein>
    <submittedName>
        <fullName evidence="1">Uncharacterized protein</fullName>
    </submittedName>
</protein>
<accession>A0ABR1ZN43</accession>
<reference evidence="1 2" key="1">
    <citation type="journal article" date="2024" name="G3 (Bethesda)">
        <title>Genome assembly of Hibiscus sabdariffa L. provides insights into metabolisms of medicinal natural products.</title>
        <authorList>
            <person name="Kim T."/>
        </authorList>
    </citation>
    <scope>NUCLEOTIDE SEQUENCE [LARGE SCALE GENOMIC DNA]</scope>
    <source>
        <strain evidence="1">TK-2024</strain>
        <tissue evidence="1">Old leaves</tissue>
    </source>
</reference>
<evidence type="ECO:0000313" key="2">
    <source>
        <dbReference type="Proteomes" id="UP001396334"/>
    </source>
</evidence>
<sequence length="91" mass="11030">MRCKVVKLVVDVRNETISSLCFNSVLDNLMTIVANPRQFKIPDWFLNRMWMHRSSDFLKDEREKQHWTLKKHFKATPIRNKKQMQIDLLEL</sequence>
<dbReference type="Proteomes" id="UP001396334">
    <property type="component" value="Unassembled WGS sequence"/>
</dbReference>
<keyword evidence="2" id="KW-1185">Reference proteome</keyword>